<dbReference type="PRINTS" id="PR00237">
    <property type="entry name" value="GPCRRHODOPSN"/>
</dbReference>
<dbReference type="GO" id="GO:0016020">
    <property type="term" value="C:membrane"/>
    <property type="evidence" value="ECO:0007669"/>
    <property type="project" value="UniProtKB-SubCell"/>
</dbReference>
<comment type="caution">
    <text evidence="8">The sequence shown here is derived from an EMBL/GenBank/DDBJ whole genome shotgun (WGS) entry which is preliminary data.</text>
</comment>
<feature type="transmembrane region" description="Helical" evidence="6">
    <location>
        <begin position="212"/>
        <end position="233"/>
    </location>
</feature>
<evidence type="ECO:0000256" key="6">
    <source>
        <dbReference type="SAM" id="Phobius"/>
    </source>
</evidence>
<gene>
    <name evidence="8" type="ORF">ElyMa_003047000</name>
</gene>
<dbReference type="InterPro" id="IPR052954">
    <property type="entry name" value="GPCR-Ligand_Int"/>
</dbReference>
<feature type="transmembrane region" description="Helical" evidence="6">
    <location>
        <begin position="150"/>
        <end position="173"/>
    </location>
</feature>
<dbReference type="Pfam" id="PF10324">
    <property type="entry name" value="7TM_GPCR_Srw"/>
    <property type="match status" value="1"/>
</dbReference>
<dbReference type="EMBL" id="BMAT01006311">
    <property type="protein sequence ID" value="GFS09860.1"/>
    <property type="molecule type" value="Genomic_DNA"/>
</dbReference>
<sequence>MNVTTISTEFSLEPERAKLVSDSVKLALELIVGYWTVLFLSSLGVVTNSLTVIVFLHQGFRDSVNVSLFSIAVWDQIKCMAAVLYRIDKLLGLINPDWSDNWKLMTWVYLIYLPIFAGYVSYAMATYVSIERCLCVSIPFKVKSLITPQLTAGFMIILSVIVLGSFSPMFFIYTVEYTYNPINNLTVPRVALSDLYYARGQFIPNMYKFLGIFYPAIFCTIMISTSAIIVVHLKKSAENLDKGENAKASIKPTDGVNGRVSTNLTSREVKVTKMLLVVIFVYLMDFFPRLCNYVVSFLEPEFFTYRKYHNLWIVMSNLFWVLDFINASVNFFIFMGMSTNFRKTFYVIYPRCQPSGKGKH</sequence>
<feature type="transmembrane region" description="Helical" evidence="6">
    <location>
        <begin position="68"/>
        <end position="87"/>
    </location>
</feature>
<comment type="subcellular location">
    <subcellularLocation>
        <location evidence="1">Membrane</location>
    </subcellularLocation>
</comment>
<keyword evidence="3 6" id="KW-1133">Transmembrane helix</keyword>
<comment type="similarity">
    <text evidence="5">Belongs to the G-protein coupled receptor 1 family.</text>
</comment>
<dbReference type="Proteomes" id="UP000762676">
    <property type="component" value="Unassembled WGS sequence"/>
</dbReference>
<dbReference type="InterPro" id="IPR017452">
    <property type="entry name" value="GPCR_Rhodpsn_7TM"/>
</dbReference>
<feature type="transmembrane region" description="Helical" evidence="6">
    <location>
        <begin position="107"/>
        <end position="130"/>
    </location>
</feature>
<feature type="transmembrane region" description="Helical" evidence="6">
    <location>
        <begin position="274"/>
        <end position="298"/>
    </location>
</feature>
<evidence type="ECO:0000256" key="4">
    <source>
        <dbReference type="ARBA" id="ARBA00023136"/>
    </source>
</evidence>
<dbReference type="SUPFAM" id="SSF81321">
    <property type="entry name" value="Family A G protein-coupled receptor-like"/>
    <property type="match status" value="1"/>
</dbReference>
<evidence type="ECO:0000256" key="3">
    <source>
        <dbReference type="ARBA" id="ARBA00022989"/>
    </source>
</evidence>
<dbReference type="PROSITE" id="PS00237">
    <property type="entry name" value="G_PROTEIN_RECEP_F1_1"/>
    <property type="match status" value="1"/>
</dbReference>
<feature type="transmembrane region" description="Helical" evidence="6">
    <location>
        <begin position="318"/>
        <end position="337"/>
    </location>
</feature>
<dbReference type="PANTHER" id="PTHR46641">
    <property type="entry name" value="FMRFAMIDE RECEPTOR-RELATED"/>
    <property type="match status" value="1"/>
</dbReference>
<dbReference type="AlphaFoldDB" id="A0AAV4IJW1"/>
<feature type="domain" description="G-protein coupled receptors family 1 profile" evidence="7">
    <location>
        <begin position="47"/>
        <end position="334"/>
    </location>
</feature>
<organism evidence="8 9">
    <name type="scientific">Elysia marginata</name>
    <dbReference type="NCBI Taxonomy" id="1093978"/>
    <lineage>
        <taxon>Eukaryota</taxon>
        <taxon>Metazoa</taxon>
        <taxon>Spiralia</taxon>
        <taxon>Lophotrochozoa</taxon>
        <taxon>Mollusca</taxon>
        <taxon>Gastropoda</taxon>
        <taxon>Heterobranchia</taxon>
        <taxon>Euthyneura</taxon>
        <taxon>Panpulmonata</taxon>
        <taxon>Sacoglossa</taxon>
        <taxon>Placobranchoidea</taxon>
        <taxon>Plakobranchidae</taxon>
        <taxon>Elysia</taxon>
    </lineage>
</organism>
<dbReference type="PROSITE" id="PS50262">
    <property type="entry name" value="G_PROTEIN_RECEP_F1_2"/>
    <property type="match status" value="1"/>
</dbReference>
<evidence type="ECO:0000313" key="9">
    <source>
        <dbReference type="Proteomes" id="UP000762676"/>
    </source>
</evidence>
<keyword evidence="5 8" id="KW-0675">Receptor</keyword>
<reference evidence="8 9" key="1">
    <citation type="journal article" date="2021" name="Elife">
        <title>Chloroplast acquisition without the gene transfer in kleptoplastic sea slugs, Plakobranchus ocellatus.</title>
        <authorList>
            <person name="Maeda T."/>
            <person name="Takahashi S."/>
            <person name="Yoshida T."/>
            <person name="Shimamura S."/>
            <person name="Takaki Y."/>
            <person name="Nagai Y."/>
            <person name="Toyoda A."/>
            <person name="Suzuki Y."/>
            <person name="Arimoto A."/>
            <person name="Ishii H."/>
            <person name="Satoh N."/>
            <person name="Nishiyama T."/>
            <person name="Hasebe M."/>
            <person name="Maruyama T."/>
            <person name="Minagawa J."/>
            <person name="Obokata J."/>
            <person name="Shigenobu S."/>
        </authorList>
    </citation>
    <scope>NUCLEOTIDE SEQUENCE [LARGE SCALE GENOMIC DNA]</scope>
</reference>
<evidence type="ECO:0000256" key="1">
    <source>
        <dbReference type="ARBA" id="ARBA00004370"/>
    </source>
</evidence>
<feature type="transmembrane region" description="Helical" evidence="6">
    <location>
        <begin position="32"/>
        <end position="56"/>
    </location>
</feature>
<dbReference type="InterPro" id="IPR000276">
    <property type="entry name" value="GPCR_Rhodpsn"/>
</dbReference>
<protein>
    <submittedName>
        <fullName evidence="8">Peptide receptor GPCR</fullName>
    </submittedName>
</protein>
<keyword evidence="5" id="KW-0807">Transducer</keyword>
<dbReference type="PANTHER" id="PTHR46641:SF18">
    <property type="entry name" value="G-PROTEIN COUPLED RECEPTORS FAMILY 1 PROFILE DOMAIN-CONTAINING PROTEIN"/>
    <property type="match status" value="1"/>
</dbReference>
<proteinExistence type="inferred from homology"/>
<keyword evidence="5" id="KW-0297">G-protein coupled receptor</keyword>
<evidence type="ECO:0000256" key="2">
    <source>
        <dbReference type="ARBA" id="ARBA00022692"/>
    </source>
</evidence>
<accession>A0AAV4IJW1</accession>
<evidence type="ECO:0000259" key="7">
    <source>
        <dbReference type="PROSITE" id="PS50262"/>
    </source>
</evidence>
<name>A0AAV4IJW1_9GAST</name>
<dbReference type="Gene3D" id="1.20.1070.10">
    <property type="entry name" value="Rhodopsin 7-helix transmembrane proteins"/>
    <property type="match status" value="1"/>
</dbReference>
<evidence type="ECO:0000313" key="8">
    <source>
        <dbReference type="EMBL" id="GFS09860.1"/>
    </source>
</evidence>
<keyword evidence="4 6" id="KW-0472">Membrane</keyword>
<dbReference type="InterPro" id="IPR019427">
    <property type="entry name" value="7TM_GPCR_serpentine_rcpt_Srw"/>
</dbReference>
<evidence type="ECO:0000256" key="5">
    <source>
        <dbReference type="RuleBase" id="RU000688"/>
    </source>
</evidence>
<keyword evidence="2 5" id="KW-0812">Transmembrane</keyword>
<dbReference type="GO" id="GO:0008528">
    <property type="term" value="F:G protein-coupled peptide receptor activity"/>
    <property type="evidence" value="ECO:0007669"/>
    <property type="project" value="InterPro"/>
</dbReference>
<keyword evidence="9" id="KW-1185">Reference proteome</keyword>